<dbReference type="GO" id="GO:0005730">
    <property type="term" value="C:nucleolus"/>
    <property type="evidence" value="ECO:0007669"/>
    <property type="project" value="UniProtKB-SubCell"/>
</dbReference>
<dbReference type="PANTHER" id="PTHR48414">
    <property type="entry name" value="POP5 HOMOLOG, RIBONUCLEASE P_MRP SUBUNIT"/>
    <property type="match status" value="1"/>
</dbReference>
<keyword evidence="3 6" id="KW-0819">tRNA processing</keyword>
<comment type="similarity">
    <text evidence="1 6">Belongs to the eukaryotic/archaeal RNase P protein component 2 family.</text>
</comment>
<evidence type="ECO:0000256" key="3">
    <source>
        <dbReference type="ARBA" id="ARBA00022694"/>
    </source>
</evidence>
<name>A0A0K8R9D4_IXORI</name>
<protein>
    <recommendedName>
        <fullName evidence="5 6">Ribonuclease P/MRP protein subunit POP5</fullName>
    </recommendedName>
</protein>
<dbReference type="Gene3D" id="3.30.70.3250">
    <property type="entry name" value="Ribonuclease P, Pop5 subunit"/>
    <property type="match status" value="1"/>
</dbReference>
<proteinExistence type="evidence at transcript level"/>
<evidence type="ECO:0000256" key="4">
    <source>
        <dbReference type="ARBA" id="ARBA00023242"/>
    </source>
</evidence>
<dbReference type="PIRSF" id="PIRSF023803">
    <property type="entry name" value="Ribonuclease_P_prd"/>
    <property type="match status" value="1"/>
</dbReference>
<comment type="subcellular location">
    <subcellularLocation>
        <location evidence="6">Nucleus</location>
        <location evidence="6">Nucleolus</location>
    </subcellularLocation>
</comment>
<reference evidence="7" key="1">
    <citation type="submission" date="2012-12" db="EMBL/GenBank/DDBJ databases">
        <title>Identification and characterization of a phenylalanine ammonia-lyase gene family in Isatis indigotica Fort.</title>
        <authorList>
            <person name="Liu Q."/>
            <person name="Chen J."/>
            <person name="Zhou X."/>
            <person name="Di P."/>
            <person name="Xiao Y."/>
            <person name="Xuan H."/>
            <person name="Zhang L."/>
            <person name="Chen W."/>
        </authorList>
    </citation>
    <scope>NUCLEOTIDE SEQUENCE</scope>
    <source>
        <tissue evidence="7">Salivary gland</tissue>
    </source>
</reference>
<dbReference type="GO" id="GO:0006364">
    <property type="term" value="P:rRNA processing"/>
    <property type="evidence" value="ECO:0007669"/>
    <property type="project" value="UniProtKB-KW"/>
</dbReference>
<evidence type="ECO:0000256" key="5">
    <source>
        <dbReference type="ARBA" id="ARBA00044198"/>
    </source>
</evidence>
<accession>A0A0K8R9D4</accession>
<sequence length="163" mass="18622">MVRLKHRYILVEILWKDWQNPSIHQLPVAEEDIYGSVRNAIQYLHGEFGVGVTRFHLTIKFFNPYTRVFLLRTRRGAHTLTLSALPFVTKIKDEAATLRVLKLAGTIRSCLKFLKKYDCAVMLDVLSRAESAEAKRQAKEKIAEVYASMETTKGGIRPMLGSL</sequence>
<organism evidence="7">
    <name type="scientific">Ixodes ricinus</name>
    <name type="common">Common tick</name>
    <name type="synonym">Acarus ricinus</name>
    <dbReference type="NCBI Taxonomy" id="34613"/>
    <lineage>
        <taxon>Eukaryota</taxon>
        <taxon>Metazoa</taxon>
        <taxon>Ecdysozoa</taxon>
        <taxon>Arthropoda</taxon>
        <taxon>Chelicerata</taxon>
        <taxon>Arachnida</taxon>
        <taxon>Acari</taxon>
        <taxon>Parasitiformes</taxon>
        <taxon>Ixodida</taxon>
        <taxon>Ixodoidea</taxon>
        <taxon>Ixodidae</taxon>
        <taxon>Ixodinae</taxon>
        <taxon>Ixodes</taxon>
    </lineage>
</organism>
<dbReference type="GO" id="GO:0030677">
    <property type="term" value="C:ribonuclease P complex"/>
    <property type="evidence" value="ECO:0007669"/>
    <property type="project" value="InterPro"/>
</dbReference>
<dbReference type="SUPFAM" id="SSF160350">
    <property type="entry name" value="Rnp2-like"/>
    <property type="match status" value="1"/>
</dbReference>
<dbReference type="InterPro" id="IPR002759">
    <property type="entry name" value="Pop5/Rpp14/Rnp2-like"/>
</dbReference>
<dbReference type="PANTHER" id="PTHR48414:SF1">
    <property type="entry name" value="POP5 HOMOLOG, RIBONUCLEASE P_MRP SUBUNIT"/>
    <property type="match status" value="1"/>
</dbReference>
<keyword evidence="2" id="KW-0698">rRNA processing</keyword>
<comment type="function">
    <text evidence="6">Component of ribonuclease P, a protein complex that generates mature tRNA molecules by cleaving their 5'-ends.</text>
</comment>
<evidence type="ECO:0000313" key="7">
    <source>
        <dbReference type="EMBL" id="JAA67767.1"/>
    </source>
</evidence>
<dbReference type="GO" id="GO:0001682">
    <property type="term" value="P:tRNA 5'-leader removal"/>
    <property type="evidence" value="ECO:0007669"/>
    <property type="project" value="InterPro"/>
</dbReference>
<dbReference type="AlphaFoldDB" id="A0A0K8R9D4"/>
<keyword evidence="4 6" id="KW-0539">Nucleus</keyword>
<dbReference type="InterPro" id="IPR016819">
    <property type="entry name" value="RNase_P/MRP_POP5"/>
</dbReference>
<dbReference type="EMBL" id="GADI01006041">
    <property type="protein sequence ID" value="JAA67767.1"/>
    <property type="molecule type" value="mRNA"/>
</dbReference>
<evidence type="ECO:0000256" key="2">
    <source>
        <dbReference type="ARBA" id="ARBA00022552"/>
    </source>
</evidence>
<dbReference type="InterPro" id="IPR038085">
    <property type="entry name" value="Rnp2-like_sf"/>
</dbReference>
<dbReference type="Pfam" id="PF01900">
    <property type="entry name" value="RNase_P_Rpp14"/>
    <property type="match status" value="1"/>
</dbReference>
<evidence type="ECO:0000256" key="6">
    <source>
        <dbReference type="PIRNR" id="PIRNR023803"/>
    </source>
</evidence>
<dbReference type="GO" id="GO:0033204">
    <property type="term" value="F:ribonuclease P RNA binding"/>
    <property type="evidence" value="ECO:0007669"/>
    <property type="project" value="InterPro"/>
</dbReference>
<evidence type="ECO:0000256" key="1">
    <source>
        <dbReference type="ARBA" id="ARBA00010800"/>
    </source>
</evidence>